<proteinExistence type="predicted"/>
<accession>T0J0N3</accession>
<dbReference type="EMBL" id="AUWY01000121">
    <property type="protein sequence ID" value="EQB30382.1"/>
    <property type="molecule type" value="Genomic_DNA"/>
</dbReference>
<dbReference type="eggNOG" id="COG0659">
    <property type="taxonomic scope" value="Bacteria"/>
</dbReference>
<evidence type="ECO:0000313" key="1">
    <source>
        <dbReference type="EMBL" id="EQB30382.1"/>
    </source>
</evidence>
<organism evidence="1 2">
    <name type="scientific">Sphingobium ummariense RL-3</name>
    <dbReference type="NCBI Taxonomy" id="1346791"/>
    <lineage>
        <taxon>Bacteria</taxon>
        <taxon>Pseudomonadati</taxon>
        <taxon>Pseudomonadota</taxon>
        <taxon>Alphaproteobacteria</taxon>
        <taxon>Sphingomonadales</taxon>
        <taxon>Sphingomonadaceae</taxon>
        <taxon>Sphingobium</taxon>
    </lineage>
</organism>
<dbReference type="PATRIC" id="fig|1346791.3.peg.3899"/>
<name>T0J0N3_9SPHN</name>
<dbReference type="Proteomes" id="UP000015523">
    <property type="component" value="Unassembled WGS sequence"/>
</dbReference>
<keyword evidence="2" id="KW-1185">Reference proteome</keyword>
<dbReference type="OrthoDB" id="9769739at2"/>
<dbReference type="AlphaFoldDB" id="T0J0N3"/>
<gene>
    <name evidence="1" type="ORF">M529_20175</name>
</gene>
<comment type="caution">
    <text evidence="1">The sequence shown here is derived from an EMBL/GenBank/DDBJ whole genome shotgun (WGS) entry which is preliminary data.</text>
</comment>
<protein>
    <submittedName>
        <fullName evidence="1">Uncharacterized protein</fullName>
    </submittedName>
</protein>
<sequence>MRIAVLGVDLGKNSCSLVGLDEAGRIVLRRRMRRETVIAFAGKLPTCVVAMEACCGAHHIGLVVGFIFVVARNFRSAITFVCDEGDCLIRARRNLYFIHKYELQKELNRVPDNANLLIDLSSTSYVDLDNVDVINAFIKGAAYRNIAVIVRGDIAERSAPLINAPTSEVRFS</sequence>
<dbReference type="STRING" id="1346791.M529_20175"/>
<evidence type="ECO:0000313" key="2">
    <source>
        <dbReference type="Proteomes" id="UP000015523"/>
    </source>
</evidence>
<dbReference type="eggNOG" id="COG3547">
    <property type="taxonomic scope" value="Bacteria"/>
</dbReference>
<reference evidence="1 2" key="1">
    <citation type="journal article" date="2013" name="Genome Announc.">
        <title>Draft Genome Sequence of Sphingobium ummariense Strain RL-3, a Hexachlorocyclohexane-Degrading Bacterium.</title>
        <authorList>
            <person name="Kohli P."/>
            <person name="Dua A."/>
            <person name="Sangwan N."/>
            <person name="Oldach P."/>
            <person name="Khurana J.P."/>
            <person name="Lal R."/>
        </authorList>
    </citation>
    <scope>NUCLEOTIDE SEQUENCE [LARGE SCALE GENOMIC DNA]</scope>
    <source>
        <strain evidence="1 2">RL-3</strain>
    </source>
</reference>